<accession>A0A2W5HW00</accession>
<dbReference type="PANTHER" id="PTHR33121">
    <property type="entry name" value="CYCLIC DI-GMP PHOSPHODIESTERASE PDEF"/>
    <property type="match status" value="1"/>
</dbReference>
<dbReference type="PROSITE" id="PS50883">
    <property type="entry name" value="EAL"/>
    <property type="match status" value="1"/>
</dbReference>
<organism evidence="2 4">
    <name type="scientific">Stenotrophomonas maltophilia</name>
    <name type="common">Pseudomonas maltophilia</name>
    <name type="synonym">Xanthomonas maltophilia</name>
    <dbReference type="NCBI Taxonomy" id="40324"/>
    <lineage>
        <taxon>Bacteria</taxon>
        <taxon>Pseudomonadati</taxon>
        <taxon>Pseudomonadota</taxon>
        <taxon>Gammaproteobacteria</taxon>
        <taxon>Lysobacterales</taxon>
        <taxon>Lysobacteraceae</taxon>
        <taxon>Stenotrophomonas</taxon>
        <taxon>Stenotrophomonas maltophilia group</taxon>
    </lineage>
</organism>
<dbReference type="CDD" id="cd01948">
    <property type="entry name" value="EAL"/>
    <property type="match status" value="1"/>
</dbReference>
<dbReference type="AlphaFoldDB" id="A0A2W5HW00"/>
<dbReference type="Proteomes" id="UP001218208">
    <property type="component" value="Unassembled WGS sequence"/>
</dbReference>
<feature type="domain" description="EAL" evidence="1">
    <location>
        <begin position="1"/>
        <end position="188"/>
    </location>
</feature>
<evidence type="ECO:0000313" key="2">
    <source>
        <dbReference type="EMBL" id="EKT4092623.1"/>
    </source>
</evidence>
<dbReference type="SUPFAM" id="SSF141868">
    <property type="entry name" value="EAL domain-like"/>
    <property type="match status" value="1"/>
</dbReference>
<dbReference type="Gene3D" id="3.20.20.450">
    <property type="entry name" value="EAL domain"/>
    <property type="match status" value="1"/>
</dbReference>
<dbReference type="SMART" id="SM00052">
    <property type="entry name" value="EAL"/>
    <property type="match status" value="1"/>
</dbReference>
<dbReference type="EMBL" id="JADUOV010000008">
    <property type="protein sequence ID" value="MBH1790778.1"/>
    <property type="molecule type" value="Genomic_DNA"/>
</dbReference>
<gene>
    <name evidence="3" type="ORF">I5V89_12945</name>
    <name evidence="2" type="ORF">QEG23_002142</name>
</gene>
<protein>
    <submittedName>
        <fullName evidence="2">EAL domain-containing protein</fullName>
    </submittedName>
</protein>
<evidence type="ECO:0000313" key="3">
    <source>
        <dbReference type="EMBL" id="MBH1790778.1"/>
    </source>
</evidence>
<dbReference type="InterPro" id="IPR035919">
    <property type="entry name" value="EAL_sf"/>
</dbReference>
<dbReference type="Proteomes" id="UP000634179">
    <property type="component" value="Unassembled WGS sequence"/>
</dbReference>
<reference evidence="3" key="1">
    <citation type="submission" date="2020-11" db="EMBL/GenBank/DDBJ databases">
        <title>Enhanced detection system for hospital associated transmission using whole genome sequencing surveillance.</title>
        <authorList>
            <person name="Harrison L.H."/>
            <person name="Van Tyne D."/>
            <person name="Marsh J.W."/>
            <person name="Griffith M.P."/>
            <person name="Snyder D.J."/>
            <person name="Cooper V.S."/>
            <person name="Mustapha M."/>
        </authorList>
    </citation>
    <scope>NUCLEOTIDE SEQUENCE</scope>
    <source>
        <strain evidence="3">STEN00053</strain>
    </source>
</reference>
<evidence type="ECO:0000259" key="1">
    <source>
        <dbReference type="PROSITE" id="PS50883"/>
    </source>
</evidence>
<dbReference type="InterPro" id="IPR001633">
    <property type="entry name" value="EAL_dom"/>
</dbReference>
<proteinExistence type="predicted"/>
<dbReference type="PANTHER" id="PTHR33121:SF19">
    <property type="entry name" value="CYCLIC DI-GMP PHOSPHODIESTERASE PA2567"/>
    <property type="match status" value="1"/>
</dbReference>
<dbReference type="EMBL" id="ABLOJW010000010">
    <property type="protein sequence ID" value="EKT4092623.1"/>
    <property type="molecule type" value="Genomic_DNA"/>
</dbReference>
<name>A0A2W5HW00_STEMA</name>
<evidence type="ECO:0000313" key="4">
    <source>
        <dbReference type="Proteomes" id="UP001218208"/>
    </source>
</evidence>
<comment type="caution">
    <text evidence="2">The sequence shown here is derived from an EMBL/GenBank/DDBJ whole genome shotgun (WGS) entry which is preliminary data.</text>
</comment>
<reference evidence="2" key="2">
    <citation type="submission" date="2022-07" db="EMBL/GenBank/DDBJ databases">
        <authorList>
            <consortium name="DAFM: The Division of Animal and Food Microbiology"/>
        </authorList>
    </citation>
    <scope>NUCLEOTIDE SEQUENCE</scope>
    <source>
        <strain evidence="2">19MO01SH01-2</strain>
    </source>
</reference>
<sequence length="188" mass="20102">MPPGAARLRLGLAQLAQWKRAGLALSLSINLSARNVARQGMADELVAKIHAQGLDCQDVEVEITEGEWLRVNSLPGEQLKRMASSGIRLGVDDFGSGYSNFGYLTELPIHTLKLDKSLIDDISEDQRALLKVQAIVGLAHDLGYSTVAEGAETNGQVAKLQGLGCDEIQGFALSRPISAIELAELLAP</sequence>
<dbReference type="InterPro" id="IPR050706">
    <property type="entry name" value="Cyclic-di-GMP_PDE-like"/>
</dbReference>
<dbReference type="GO" id="GO:0071111">
    <property type="term" value="F:cyclic-guanylate-specific phosphodiesterase activity"/>
    <property type="evidence" value="ECO:0007669"/>
    <property type="project" value="InterPro"/>
</dbReference>
<dbReference type="Pfam" id="PF00563">
    <property type="entry name" value="EAL"/>
    <property type="match status" value="1"/>
</dbReference>